<organism evidence="13">
    <name type="scientific">Tigriopus kingsejongensis</name>
    <dbReference type="NCBI Taxonomy" id="1133412"/>
    <lineage>
        <taxon>Eukaryota</taxon>
        <taxon>Metazoa</taxon>
        <taxon>Ecdysozoa</taxon>
        <taxon>Arthropoda</taxon>
        <taxon>Crustacea</taxon>
        <taxon>Multicrustacea</taxon>
        <taxon>Hexanauplia</taxon>
        <taxon>Copepoda</taxon>
        <taxon>Harpacticoida</taxon>
        <taxon>Harpacticidae</taxon>
        <taxon>Tigriopus</taxon>
    </lineage>
</organism>
<evidence type="ECO:0000313" key="13">
    <source>
        <dbReference type="EMBL" id="QGS65160.1"/>
    </source>
</evidence>
<keyword evidence="7 12" id="KW-1133">Transmembrane helix</keyword>
<dbReference type="PROSITE" id="PS00668">
    <property type="entry name" value="COMPLEX1_ND1_2"/>
    <property type="match status" value="1"/>
</dbReference>
<feature type="transmembrane region" description="Helical" evidence="12">
    <location>
        <begin position="74"/>
        <end position="95"/>
    </location>
</feature>
<dbReference type="InterPro" id="IPR001694">
    <property type="entry name" value="NADH_UbQ_OxRdtase_su1/FPO"/>
</dbReference>
<evidence type="ECO:0000256" key="1">
    <source>
        <dbReference type="ARBA" id="ARBA00003257"/>
    </source>
</evidence>
<proteinExistence type="inferred from homology"/>
<accession>A0A650DDS9</accession>
<dbReference type="AlphaFoldDB" id="A0A650DDS9"/>
<comment type="similarity">
    <text evidence="3 10">Belongs to the complex I subunit 1 family.</text>
</comment>
<evidence type="ECO:0000256" key="10">
    <source>
        <dbReference type="RuleBase" id="RU000471"/>
    </source>
</evidence>
<evidence type="ECO:0000256" key="12">
    <source>
        <dbReference type="SAM" id="Phobius"/>
    </source>
</evidence>
<dbReference type="GO" id="GO:0009060">
    <property type="term" value="P:aerobic respiration"/>
    <property type="evidence" value="ECO:0007669"/>
    <property type="project" value="TreeGrafter"/>
</dbReference>
<feature type="transmembrane region" description="Helical" evidence="12">
    <location>
        <begin position="253"/>
        <end position="272"/>
    </location>
</feature>
<sequence length="306" mass="33656">MINTSFLSWLSCLLAIFVNVALVTLFERKVLGYAQLRKGPNKTGVAGILQPFADAIKLFSKEALAPLKTNKSHFLASATAGIALMSAVLSTIYMNTIHFSAMFHLILILALLGLGVYPLFIAGWASNSKYAMVGALRGIAQTISYEISLSLLILSLALAVSSFSLADLSGHLASCPMYALTAPLAALWLVSCIAETNRTPFDFAEGESELVSGFNVEYGGFMFALIFMAEYGMVLYFSILTTSLFFFPMDGEGLFPAVFILFVAVWMWLRATFPRFRYDKLMNLAWKAFLPLALMWTPFFLAISIL</sequence>
<evidence type="ECO:0000256" key="8">
    <source>
        <dbReference type="ARBA" id="ARBA00023075"/>
    </source>
</evidence>
<dbReference type="PANTHER" id="PTHR11432:SF3">
    <property type="entry name" value="NADH-UBIQUINONE OXIDOREDUCTASE CHAIN 1"/>
    <property type="match status" value="1"/>
</dbReference>
<dbReference type="EC" id="7.1.1.2" evidence="11"/>
<keyword evidence="6 10" id="KW-0812">Transmembrane</keyword>
<dbReference type="GO" id="GO:0005743">
    <property type="term" value="C:mitochondrial inner membrane"/>
    <property type="evidence" value="ECO:0007669"/>
    <property type="project" value="UniProtKB-SubCell"/>
</dbReference>
<evidence type="ECO:0000256" key="11">
    <source>
        <dbReference type="RuleBase" id="RU000473"/>
    </source>
</evidence>
<dbReference type="PANTHER" id="PTHR11432">
    <property type="entry name" value="NADH DEHYDROGENASE SUBUNIT 1"/>
    <property type="match status" value="1"/>
</dbReference>
<evidence type="ECO:0000256" key="3">
    <source>
        <dbReference type="ARBA" id="ARBA00010535"/>
    </source>
</evidence>
<keyword evidence="11 13" id="KW-0496">Mitochondrion</keyword>
<evidence type="ECO:0000256" key="5">
    <source>
        <dbReference type="ARBA" id="ARBA00022448"/>
    </source>
</evidence>
<dbReference type="GO" id="GO:0003954">
    <property type="term" value="F:NADH dehydrogenase activity"/>
    <property type="evidence" value="ECO:0007669"/>
    <property type="project" value="TreeGrafter"/>
</dbReference>
<keyword evidence="8 11" id="KW-0830">Ubiquinone</keyword>
<dbReference type="GO" id="GO:0008137">
    <property type="term" value="F:NADH dehydrogenase (ubiquinone) activity"/>
    <property type="evidence" value="ECO:0007669"/>
    <property type="project" value="UniProtKB-EC"/>
</dbReference>
<evidence type="ECO:0000256" key="9">
    <source>
        <dbReference type="ARBA" id="ARBA00023136"/>
    </source>
</evidence>
<feature type="transmembrane region" description="Helical" evidence="12">
    <location>
        <begin position="218"/>
        <end position="247"/>
    </location>
</feature>
<feature type="transmembrane region" description="Helical" evidence="12">
    <location>
        <begin position="6"/>
        <end position="26"/>
    </location>
</feature>
<dbReference type="PROSITE" id="PS00667">
    <property type="entry name" value="COMPLEX1_ND1_1"/>
    <property type="match status" value="1"/>
</dbReference>
<keyword evidence="9 12" id="KW-0472">Membrane</keyword>
<dbReference type="InterPro" id="IPR018086">
    <property type="entry name" value="NADH_UbQ_OxRdtase_su1_CS"/>
</dbReference>
<feature type="transmembrane region" description="Helical" evidence="12">
    <location>
        <begin position="143"/>
        <end position="165"/>
    </location>
</feature>
<keyword evidence="10" id="KW-0520">NAD</keyword>
<evidence type="ECO:0000256" key="4">
    <source>
        <dbReference type="ARBA" id="ARBA00021009"/>
    </source>
</evidence>
<protein>
    <recommendedName>
        <fullName evidence="4 11">NADH-ubiquinone oxidoreductase chain 1</fullName>
        <ecNumber evidence="11">7.1.1.2</ecNumber>
    </recommendedName>
</protein>
<keyword evidence="5" id="KW-0813">Transport</keyword>
<comment type="catalytic activity">
    <reaction evidence="11">
        <text>a ubiquinone + NADH + 5 H(+)(in) = a ubiquinol + NAD(+) + 4 H(+)(out)</text>
        <dbReference type="Rhea" id="RHEA:29091"/>
        <dbReference type="Rhea" id="RHEA-COMP:9565"/>
        <dbReference type="Rhea" id="RHEA-COMP:9566"/>
        <dbReference type="ChEBI" id="CHEBI:15378"/>
        <dbReference type="ChEBI" id="CHEBI:16389"/>
        <dbReference type="ChEBI" id="CHEBI:17976"/>
        <dbReference type="ChEBI" id="CHEBI:57540"/>
        <dbReference type="ChEBI" id="CHEBI:57945"/>
        <dbReference type="EC" id="7.1.1.2"/>
    </reaction>
</comment>
<dbReference type="HAMAP" id="MF_01350">
    <property type="entry name" value="NDH1_NuoH"/>
    <property type="match status" value="1"/>
</dbReference>
<feature type="transmembrane region" description="Helical" evidence="12">
    <location>
        <begin position="177"/>
        <end position="197"/>
    </location>
</feature>
<feature type="transmembrane region" description="Helical" evidence="12">
    <location>
        <begin position="101"/>
        <end position="122"/>
    </location>
</feature>
<geneLocation type="mitochondrion" evidence="13"/>
<name>A0A650DDS9_9MAXI</name>
<evidence type="ECO:0000256" key="2">
    <source>
        <dbReference type="ARBA" id="ARBA00004225"/>
    </source>
</evidence>
<reference evidence="13" key="1">
    <citation type="journal article" date="2019" name="Mitochondrial DNA Part B Resour">
        <title>Complete mitochondrial genome of the Antarctic copepod Tigriopus kingsejongenesis (Harpacticoida, Harpacticidae).</title>
        <authorList>
            <person name="Hwang D.-S."/>
            <person name="Choi B.-S."/>
            <person name="Lee M.-C."/>
            <person name="Han J."/>
            <person name="Kim S."/>
            <person name="Lee J.-S."/>
        </authorList>
    </citation>
    <scope>NUCLEOTIDE SEQUENCE</scope>
</reference>
<dbReference type="EMBL" id="MK598762">
    <property type="protein sequence ID" value="QGS65160.1"/>
    <property type="molecule type" value="Genomic_DNA"/>
</dbReference>
<evidence type="ECO:0000256" key="7">
    <source>
        <dbReference type="ARBA" id="ARBA00022989"/>
    </source>
</evidence>
<comment type="subcellular location">
    <subcellularLocation>
        <location evidence="10">Mitochondrion inner membrane</location>
        <topology evidence="10">Multi-pass membrane protein</topology>
    </subcellularLocation>
    <subcellularLocation>
        <location evidence="2">Mitochondrion membrane</location>
        <topology evidence="2">Multi-pass membrane protein</topology>
    </subcellularLocation>
</comment>
<evidence type="ECO:0000256" key="6">
    <source>
        <dbReference type="ARBA" id="ARBA00022692"/>
    </source>
</evidence>
<gene>
    <name evidence="13" type="primary">ND1</name>
</gene>
<comment type="function">
    <text evidence="1">Core subunit of the mitochondrial membrane respiratory chain NADH dehydrogenase (Complex I) that is believed to belong to the minimal assembly required for catalysis. Complex I functions in the transfer of electrons from NADH to the respiratory chain. The immediate electron acceptor for the enzyme is believed to be ubiquinone.</text>
</comment>
<dbReference type="Pfam" id="PF00146">
    <property type="entry name" value="NADHdh"/>
    <property type="match status" value="1"/>
</dbReference>
<feature type="transmembrane region" description="Helical" evidence="12">
    <location>
        <begin position="284"/>
        <end position="305"/>
    </location>
</feature>